<keyword evidence="5" id="KW-1185">Reference proteome</keyword>
<gene>
    <name evidence="3" type="ORF">BRADI_3g05113v3</name>
</gene>
<protein>
    <recommendedName>
        <fullName evidence="2">F-box associated beta-propeller type 3 domain-containing protein</fullName>
    </recommendedName>
</protein>
<evidence type="ECO:0000259" key="2">
    <source>
        <dbReference type="Pfam" id="PF08268"/>
    </source>
</evidence>
<organism evidence="3">
    <name type="scientific">Brachypodium distachyon</name>
    <name type="common">Purple false brome</name>
    <name type="synonym">Trachynia distachya</name>
    <dbReference type="NCBI Taxonomy" id="15368"/>
    <lineage>
        <taxon>Eukaryota</taxon>
        <taxon>Viridiplantae</taxon>
        <taxon>Streptophyta</taxon>
        <taxon>Embryophyta</taxon>
        <taxon>Tracheophyta</taxon>
        <taxon>Spermatophyta</taxon>
        <taxon>Magnoliopsida</taxon>
        <taxon>Liliopsida</taxon>
        <taxon>Poales</taxon>
        <taxon>Poaceae</taxon>
        <taxon>BOP clade</taxon>
        <taxon>Pooideae</taxon>
        <taxon>Stipodae</taxon>
        <taxon>Brachypodieae</taxon>
        <taxon>Brachypodium</taxon>
    </lineage>
</organism>
<dbReference type="InterPro" id="IPR013187">
    <property type="entry name" value="F-box-assoc_dom_typ3"/>
</dbReference>
<feature type="non-terminal residue" evidence="3">
    <location>
        <position position="1"/>
    </location>
</feature>
<dbReference type="Gramene" id="PNT65975">
    <property type="protein sequence ID" value="PNT65975"/>
    <property type="gene ID" value="BRADI_3g05113v3"/>
</dbReference>
<feature type="region of interest" description="Disordered" evidence="1">
    <location>
        <begin position="1"/>
        <end position="106"/>
    </location>
</feature>
<reference evidence="4" key="3">
    <citation type="submission" date="2018-08" db="UniProtKB">
        <authorList>
            <consortium name="EnsemblPlants"/>
        </authorList>
    </citation>
    <scope>IDENTIFICATION</scope>
    <source>
        <strain evidence="4">cv. Bd21</strain>
    </source>
</reference>
<evidence type="ECO:0000313" key="4">
    <source>
        <dbReference type="EnsemblPlants" id="PNT65975"/>
    </source>
</evidence>
<feature type="domain" description="F-box associated beta-propeller type 3" evidence="2">
    <location>
        <begin position="108"/>
        <end position="234"/>
    </location>
</feature>
<feature type="compositionally biased region" description="Basic residues" evidence="1">
    <location>
        <begin position="67"/>
        <end position="79"/>
    </location>
</feature>
<dbReference type="EnsemblPlants" id="PNT65975">
    <property type="protein sequence ID" value="PNT65975"/>
    <property type="gene ID" value="BRADI_3g05113v3"/>
</dbReference>
<dbReference type="AlphaFoldDB" id="A0A2K2CVD1"/>
<feature type="compositionally biased region" description="Basic residues" evidence="1">
    <location>
        <begin position="37"/>
        <end position="56"/>
    </location>
</feature>
<evidence type="ECO:0000256" key="1">
    <source>
        <dbReference type="SAM" id="MobiDB-lite"/>
    </source>
</evidence>
<evidence type="ECO:0000313" key="5">
    <source>
        <dbReference type="Proteomes" id="UP000008810"/>
    </source>
</evidence>
<dbReference type="EMBL" id="CM000882">
    <property type="protein sequence ID" value="PNT65975.1"/>
    <property type="molecule type" value="Genomic_DNA"/>
</dbReference>
<sequence>RRAAAPARHVELVGARHRRRPAKQGPPPPDGLVQPGVRRRRGLLRRRHGHGRHPQRHPLPLPQRQRQAPRRRHRPRQSRHLRDAPIPPLQQQQQQDSVSLAAAAGSTTRRRWHETYSFAYDEDTGQYKILHIPCYDGSGNGRFDAVKVFTLGDPLSSSSWRDVPAPAGSSCSLGNGLLSIGGAAYWVTEDRRSVMSFHLWKECYTTKPLPDADELGYSFHLAMVLGGRLGLAANIYARNTEAVIASFTQRVKAGVTVTVSTCLGWNGG</sequence>
<evidence type="ECO:0000313" key="3">
    <source>
        <dbReference type="EMBL" id="PNT65975.1"/>
    </source>
</evidence>
<reference evidence="3" key="2">
    <citation type="submission" date="2017-06" db="EMBL/GenBank/DDBJ databases">
        <title>WGS assembly of Brachypodium distachyon.</title>
        <authorList>
            <consortium name="The International Brachypodium Initiative"/>
            <person name="Lucas S."/>
            <person name="Harmon-Smith M."/>
            <person name="Lail K."/>
            <person name="Tice H."/>
            <person name="Grimwood J."/>
            <person name="Bruce D."/>
            <person name="Barry K."/>
            <person name="Shu S."/>
            <person name="Lindquist E."/>
            <person name="Wang M."/>
            <person name="Pitluck S."/>
            <person name="Vogel J.P."/>
            <person name="Garvin D.F."/>
            <person name="Mockler T.C."/>
            <person name="Schmutz J."/>
            <person name="Rokhsar D."/>
            <person name="Bevan M.W."/>
        </authorList>
    </citation>
    <scope>NUCLEOTIDE SEQUENCE</scope>
    <source>
        <strain evidence="3">Bd21</strain>
    </source>
</reference>
<dbReference type="Pfam" id="PF08268">
    <property type="entry name" value="FBA_3"/>
    <property type="match status" value="1"/>
</dbReference>
<dbReference type="Proteomes" id="UP000008810">
    <property type="component" value="Chromosome 3"/>
</dbReference>
<name>A0A2K2CVD1_BRADI</name>
<reference evidence="3 4" key="1">
    <citation type="journal article" date="2010" name="Nature">
        <title>Genome sequencing and analysis of the model grass Brachypodium distachyon.</title>
        <authorList>
            <consortium name="International Brachypodium Initiative"/>
        </authorList>
    </citation>
    <scope>NUCLEOTIDE SEQUENCE [LARGE SCALE GENOMIC DNA]</scope>
    <source>
        <strain evidence="3 4">Bd21</strain>
    </source>
</reference>
<proteinExistence type="predicted"/>
<dbReference type="InParanoid" id="A0A2K2CVD1"/>
<accession>A0A2K2CVD1</accession>